<dbReference type="Pfam" id="PF00359">
    <property type="entry name" value="PTS_EIIA_2"/>
    <property type="match status" value="1"/>
</dbReference>
<dbReference type="PROSITE" id="PS51094">
    <property type="entry name" value="PTS_EIIA_TYPE_2"/>
    <property type="match status" value="1"/>
</dbReference>
<keyword evidence="1" id="KW-0762">Sugar transport</keyword>
<name>A0A385AEL3_LATCU</name>
<organism evidence="1 2">
    <name type="scientific">Latilactobacillus curvatus</name>
    <name type="common">Lactobacillus curvatus</name>
    <dbReference type="NCBI Taxonomy" id="28038"/>
    <lineage>
        <taxon>Bacteria</taxon>
        <taxon>Bacillati</taxon>
        <taxon>Bacillota</taxon>
        <taxon>Bacilli</taxon>
        <taxon>Lactobacillales</taxon>
        <taxon>Lactobacillaceae</taxon>
        <taxon>Latilactobacillus</taxon>
    </lineage>
</organism>
<dbReference type="InterPro" id="IPR051541">
    <property type="entry name" value="PTS_SugarTrans_NitroReg"/>
</dbReference>
<protein>
    <submittedName>
        <fullName evidence="1">PTS sugar transporter subunit IIA</fullName>
    </submittedName>
</protein>
<dbReference type="PANTHER" id="PTHR47738">
    <property type="entry name" value="PTS SYSTEM FRUCTOSE-LIKE EIIA COMPONENT-RELATED"/>
    <property type="match status" value="1"/>
</dbReference>
<dbReference type="RefSeq" id="WP_004270710.1">
    <property type="nucleotide sequence ID" value="NZ_CABIVZ010000071.1"/>
</dbReference>
<dbReference type="Proteomes" id="UP000257607">
    <property type="component" value="Chromosome"/>
</dbReference>
<proteinExistence type="predicted"/>
<dbReference type="Gene3D" id="3.40.930.10">
    <property type="entry name" value="Mannitol-specific EII, Chain A"/>
    <property type="match status" value="1"/>
</dbReference>
<sequence>MQQDLSTSLLFHQETTFISDATSQDTVFKEIAQKLYQQELVTADFLENLISREANYPTGLDLTVISSHYPNIAIPHTESEFVKTCRIVPVKLNHPITFHNMIAPDASFEVRFLFMILNDDLGDQAGILANIMDFLNRTPKDDLMAFFQLESTESIYQFLANHFQN</sequence>
<evidence type="ECO:0000313" key="1">
    <source>
        <dbReference type="EMBL" id="AXN36054.1"/>
    </source>
</evidence>
<dbReference type="SUPFAM" id="SSF55804">
    <property type="entry name" value="Phoshotransferase/anion transport protein"/>
    <property type="match status" value="1"/>
</dbReference>
<dbReference type="AlphaFoldDB" id="A0A385AEL3"/>
<accession>A0A385AEL3</accession>
<dbReference type="InterPro" id="IPR002178">
    <property type="entry name" value="PTS_EIIA_type-2_dom"/>
</dbReference>
<dbReference type="EMBL" id="CP031003">
    <property type="protein sequence ID" value="AXN36054.1"/>
    <property type="molecule type" value="Genomic_DNA"/>
</dbReference>
<gene>
    <name evidence="1" type="ORF">DT351_06620</name>
</gene>
<dbReference type="PANTHER" id="PTHR47738:SF3">
    <property type="entry name" value="PHOSPHOTRANSFERASE SYSTEM MANNITOL_FRUCTOSE-SPECIFIC IIA DOMAIN CONTAINING PROTEIN"/>
    <property type="match status" value="1"/>
</dbReference>
<dbReference type="CDD" id="cd00211">
    <property type="entry name" value="PTS_IIA_fru"/>
    <property type="match status" value="1"/>
</dbReference>
<evidence type="ECO:0000313" key="2">
    <source>
        <dbReference type="Proteomes" id="UP000257607"/>
    </source>
</evidence>
<reference evidence="1 2" key="1">
    <citation type="submission" date="2018-07" db="EMBL/GenBank/DDBJ databases">
        <title>Lactobacillus curvatus genome sequence.</title>
        <authorList>
            <person name="Prechtl R."/>
        </authorList>
    </citation>
    <scope>NUCLEOTIDE SEQUENCE [LARGE SCALE GENOMIC DNA]</scope>
    <source>
        <strain evidence="1 2">TMW 1.1928</strain>
    </source>
</reference>
<keyword evidence="1" id="KW-0813">Transport</keyword>
<dbReference type="InterPro" id="IPR016152">
    <property type="entry name" value="PTrfase/Anion_transptr"/>
</dbReference>